<accession>A0A0D2XEW2</accession>
<dbReference type="EnsemblFungi" id="FOXG_02449T0">
    <property type="protein sequence ID" value="FOXG_02449P0"/>
    <property type="gene ID" value="FOXG_02449"/>
</dbReference>
<dbReference type="AlphaFoldDB" id="A0A0D2XEW2"/>
<proteinExistence type="predicted"/>
<organism evidence="1 2">
    <name type="scientific">Fusarium oxysporum (strain Fo5176)</name>
    <name type="common">Fusarium vascular wilt</name>
    <dbReference type="NCBI Taxonomy" id="660025"/>
    <lineage>
        <taxon>Eukaryota</taxon>
        <taxon>Fungi</taxon>
        <taxon>Dikarya</taxon>
        <taxon>Ascomycota</taxon>
        <taxon>Pezizomycotina</taxon>
        <taxon>Sordariomycetes</taxon>
        <taxon>Hypocreomycetidae</taxon>
        <taxon>Hypocreales</taxon>
        <taxon>Nectriaceae</taxon>
        <taxon>Fusarium</taxon>
        <taxon>Fusarium oxysporum species complex</taxon>
    </lineage>
</organism>
<protein>
    <submittedName>
        <fullName evidence="1">Uncharacterized protein</fullName>
    </submittedName>
</protein>
<evidence type="ECO:0000313" key="1">
    <source>
        <dbReference type="EnsemblFungi" id="FOXG_02449P0"/>
    </source>
</evidence>
<reference evidence="1" key="2">
    <citation type="submission" date="2025-08" db="UniProtKB">
        <authorList>
            <consortium name="EnsemblFungi"/>
        </authorList>
    </citation>
    <scope>IDENTIFICATION</scope>
    <source>
        <strain evidence="1">4287 / CBS 123668 / FGSC 9935 / NRRL 34936</strain>
    </source>
</reference>
<sequence length="41" mass="4796">MAGFYISSSSACKGFCKSEEIKSDLKDLSRRRRRSRIILLW</sequence>
<dbReference type="Proteomes" id="UP000002489">
    <property type="component" value="Unassembled WGS sequence"/>
</dbReference>
<evidence type="ECO:0000313" key="2">
    <source>
        <dbReference type="Proteomes" id="UP000002489"/>
    </source>
</evidence>
<name>A0A0D2XEW2_FUSOF</name>
<reference evidence="2" key="1">
    <citation type="journal article" date="2012" name="Mol. Plant Microbe Interact.">
        <title>A highly conserved effector in Fusarium oxysporum is required for full virulence on Arabidopsis.</title>
        <authorList>
            <person name="Thatcher L.F."/>
            <person name="Gardiner D.M."/>
            <person name="Kazan K."/>
            <person name="Manners J."/>
        </authorList>
    </citation>
    <scope>NUCLEOTIDE SEQUENCE [LARGE SCALE GENOMIC DNA]</scope>
    <source>
        <strain evidence="2">Fo5176</strain>
    </source>
</reference>